<dbReference type="AlphaFoldDB" id="A0A0C2WYY6"/>
<dbReference type="EMBL" id="KN818276">
    <property type="protein sequence ID" value="KIL62061.1"/>
    <property type="molecule type" value="Genomic_DNA"/>
</dbReference>
<proteinExistence type="predicted"/>
<feature type="region of interest" description="Disordered" evidence="1">
    <location>
        <begin position="103"/>
        <end position="144"/>
    </location>
</feature>
<evidence type="ECO:0000256" key="2">
    <source>
        <dbReference type="SAM" id="SignalP"/>
    </source>
</evidence>
<feature type="chain" id="PRO_5002170486" evidence="2">
    <location>
        <begin position="20"/>
        <end position="160"/>
    </location>
</feature>
<keyword evidence="2" id="KW-0732">Signal</keyword>
<feature type="region of interest" description="Disordered" evidence="1">
    <location>
        <begin position="23"/>
        <end position="48"/>
    </location>
</feature>
<organism evidence="3 4">
    <name type="scientific">Amanita muscaria (strain Koide BX008)</name>
    <dbReference type="NCBI Taxonomy" id="946122"/>
    <lineage>
        <taxon>Eukaryota</taxon>
        <taxon>Fungi</taxon>
        <taxon>Dikarya</taxon>
        <taxon>Basidiomycota</taxon>
        <taxon>Agaricomycotina</taxon>
        <taxon>Agaricomycetes</taxon>
        <taxon>Agaricomycetidae</taxon>
        <taxon>Agaricales</taxon>
        <taxon>Pluteineae</taxon>
        <taxon>Amanitaceae</taxon>
        <taxon>Amanita</taxon>
    </lineage>
</organism>
<feature type="signal peptide" evidence="2">
    <location>
        <begin position="1"/>
        <end position="19"/>
    </location>
</feature>
<feature type="compositionally biased region" description="Polar residues" evidence="1">
    <location>
        <begin position="107"/>
        <end position="117"/>
    </location>
</feature>
<evidence type="ECO:0000313" key="3">
    <source>
        <dbReference type="EMBL" id="KIL62061.1"/>
    </source>
</evidence>
<gene>
    <name evidence="3" type="ORF">M378DRAFT_166214</name>
</gene>
<reference evidence="3 4" key="1">
    <citation type="submission" date="2014-04" db="EMBL/GenBank/DDBJ databases">
        <title>Evolutionary Origins and Diversification of the Mycorrhizal Mutualists.</title>
        <authorList>
            <consortium name="DOE Joint Genome Institute"/>
            <consortium name="Mycorrhizal Genomics Consortium"/>
            <person name="Kohler A."/>
            <person name="Kuo A."/>
            <person name="Nagy L.G."/>
            <person name="Floudas D."/>
            <person name="Copeland A."/>
            <person name="Barry K.W."/>
            <person name="Cichocki N."/>
            <person name="Veneault-Fourrey C."/>
            <person name="LaButti K."/>
            <person name="Lindquist E.A."/>
            <person name="Lipzen A."/>
            <person name="Lundell T."/>
            <person name="Morin E."/>
            <person name="Murat C."/>
            <person name="Riley R."/>
            <person name="Ohm R."/>
            <person name="Sun H."/>
            <person name="Tunlid A."/>
            <person name="Henrissat B."/>
            <person name="Grigoriev I.V."/>
            <person name="Hibbett D.S."/>
            <person name="Martin F."/>
        </authorList>
    </citation>
    <scope>NUCLEOTIDE SEQUENCE [LARGE SCALE GENOMIC DNA]</scope>
    <source>
        <strain evidence="3 4">Koide BX008</strain>
    </source>
</reference>
<accession>A0A0C2WYY6</accession>
<keyword evidence="4" id="KW-1185">Reference proteome</keyword>
<evidence type="ECO:0000256" key="1">
    <source>
        <dbReference type="SAM" id="MobiDB-lite"/>
    </source>
</evidence>
<sequence>MRFVIIYIMSLLLVPSLVASKRWSPSSGSPLPQPPPPLSLPSTSAPEHGDFVRYQASHRSHVGIVVGSQDTHGHINIAPLASNSAHPPLHPIVPLDNHVVSAHPGQVANTGHSSPNLATEVGRQHEDNPPSTSRVSGSVDGSPIHQAMQALRQNRYRRYR</sequence>
<dbReference type="Proteomes" id="UP000054549">
    <property type="component" value="Unassembled WGS sequence"/>
</dbReference>
<dbReference type="InParanoid" id="A0A0C2WYY6"/>
<evidence type="ECO:0000313" key="4">
    <source>
        <dbReference type="Proteomes" id="UP000054549"/>
    </source>
</evidence>
<protein>
    <submittedName>
        <fullName evidence="3">Uncharacterized protein</fullName>
    </submittedName>
</protein>
<dbReference type="HOGENOM" id="CLU_106779_0_0_1"/>
<name>A0A0C2WYY6_AMAMK</name>